<evidence type="ECO:0000256" key="19">
    <source>
        <dbReference type="ARBA" id="ARBA00037891"/>
    </source>
</evidence>
<accession>A0AAZ3PDQ8</accession>
<keyword evidence="16" id="KW-0594">Phospholipid biosynthesis</keyword>
<keyword evidence="7 26" id="KW-0808">Transferase</keyword>
<dbReference type="PIRSF" id="PIRSF015665">
    <property type="entry name" value="CHOPT"/>
    <property type="match status" value="1"/>
</dbReference>
<dbReference type="GO" id="GO:0006646">
    <property type="term" value="P:phosphatidylethanolamine biosynthetic process"/>
    <property type="evidence" value="ECO:0007669"/>
    <property type="project" value="TreeGrafter"/>
</dbReference>
<dbReference type="InterPro" id="IPR043130">
    <property type="entry name" value="CDP-OH_PTrfase_TM_dom"/>
</dbReference>
<keyword evidence="8 27" id="KW-0812">Transmembrane</keyword>
<keyword evidence="11" id="KW-0460">Magnesium</keyword>
<comment type="cofactor">
    <cofactor evidence="2">
        <name>Mg(2+)</name>
        <dbReference type="ChEBI" id="CHEBI:18420"/>
    </cofactor>
</comment>
<keyword evidence="15 27" id="KW-0472">Membrane</keyword>
<comment type="similarity">
    <text evidence="5 26">Belongs to the CDP-alcohol phosphatidyltransferase class-I family.</text>
</comment>
<evidence type="ECO:0000256" key="15">
    <source>
        <dbReference type="ARBA" id="ARBA00023136"/>
    </source>
</evidence>
<evidence type="ECO:0000313" key="28">
    <source>
        <dbReference type="Ensembl" id="ENSOTSP00005114293.1"/>
    </source>
</evidence>
<dbReference type="Pfam" id="PF01066">
    <property type="entry name" value="CDP-OH_P_transf"/>
    <property type="match status" value="1"/>
</dbReference>
<dbReference type="InterPro" id="IPR000462">
    <property type="entry name" value="CDP-OH_P_trans"/>
</dbReference>
<dbReference type="InterPro" id="IPR014472">
    <property type="entry name" value="CHOPT"/>
</dbReference>
<evidence type="ECO:0000256" key="13">
    <source>
        <dbReference type="ARBA" id="ARBA00022990"/>
    </source>
</evidence>
<dbReference type="Proteomes" id="UP000694402">
    <property type="component" value="Unassembled WGS sequence"/>
</dbReference>
<keyword evidence="18" id="KW-1208">Phospholipid metabolism</keyword>
<comment type="subcellular location">
    <subcellularLocation>
        <location evidence="3">Endoplasmic reticulum membrane</location>
        <topology evidence="3">Multi-pass membrane protein</topology>
    </subcellularLocation>
</comment>
<keyword evidence="10" id="KW-0256">Endoplasmic reticulum</keyword>
<evidence type="ECO:0000256" key="26">
    <source>
        <dbReference type="RuleBase" id="RU003750"/>
    </source>
</evidence>
<evidence type="ECO:0000256" key="9">
    <source>
        <dbReference type="ARBA" id="ARBA00022723"/>
    </source>
</evidence>
<reference evidence="28" key="3">
    <citation type="submission" date="2025-09" db="UniProtKB">
        <authorList>
            <consortium name="Ensembl"/>
        </authorList>
    </citation>
    <scope>IDENTIFICATION</scope>
</reference>
<evidence type="ECO:0000256" key="22">
    <source>
        <dbReference type="ARBA" id="ARBA00052094"/>
    </source>
</evidence>
<keyword evidence="12 27" id="KW-1133">Transmembrane helix</keyword>
<proteinExistence type="inferred from homology"/>
<dbReference type="FunFam" id="1.20.120.1760:FF:000006">
    <property type="entry name" value="Putative ethanolaminephosphotransferase 1"/>
    <property type="match status" value="1"/>
</dbReference>
<feature type="transmembrane region" description="Helical" evidence="27">
    <location>
        <begin position="355"/>
        <end position="374"/>
    </location>
</feature>
<evidence type="ECO:0000256" key="7">
    <source>
        <dbReference type="ARBA" id="ARBA00022679"/>
    </source>
</evidence>
<reference evidence="29" key="1">
    <citation type="journal article" date="2018" name="PLoS ONE">
        <title>Chinook salmon (Oncorhynchus tshawytscha) genome and transcriptome.</title>
        <authorList>
            <person name="Christensen K.A."/>
            <person name="Leong J.S."/>
            <person name="Sakhrani D."/>
            <person name="Biagi C.A."/>
            <person name="Minkley D.R."/>
            <person name="Withler R.E."/>
            <person name="Rondeau E.B."/>
            <person name="Koop B.F."/>
            <person name="Devlin R.H."/>
        </authorList>
    </citation>
    <scope>NUCLEOTIDE SEQUENCE [LARGE SCALE GENOMIC DNA]</scope>
</reference>
<evidence type="ECO:0000256" key="25">
    <source>
        <dbReference type="ARBA" id="ARBA00083013"/>
    </source>
</evidence>
<evidence type="ECO:0000256" key="1">
    <source>
        <dbReference type="ARBA" id="ARBA00001936"/>
    </source>
</evidence>
<evidence type="ECO:0000256" key="20">
    <source>
        <dbReference type="ARBA" id="ARBA00038986"/>
    </source>
</evidence>
<evidence type="ECO:0000313" key="29">
    <source>
        <dbReference type="Proteomes" id="UP000694402"/>
    </source>
</evidence>
<organism evidence="28 29">
    <name type="scientific">Oncorhynchus tshawytscha</name>
    <name type="common">Chinook salmon</name>
    <name type="synonym">Salmo tshawytscha</name>
    <dbReference type="NCBI Taxonomy" id="74940"/>
    <lineage>
        <taxon>Eukaryota</taxon>
        <taxon>Metazoa</taxon>
        <taxon>Chordata</taxon>
        <taxon>Craniata</taxon>
        <taxon>Vertebrata</taxon>
        <taxon>Euteleostomi</taxon>
        <taxon>Actinopterygii</taxon>
        <taxon>Neopterygii</taxon>
        <taxon>Teleostei</taxon>
        <taxon>Protacanthopterygii</taxon>
        <taxon>Salmoniformes</taxon>
        <taxon>Salmonidae</taxon>
        <taxon>Salmoninae</taxon>
        <taxon>Oncorhynchus</taxon>
    </lineage>
</organism>
<dbReference type="PANTHER" id="PTHR10414">
    <property type="entry name" value="ETHANOLAMINEPHOSPHOTRANSFERASE"/>
    <property type="match status" value="1"/>
</dbReference>
<keyword evidence="9" id="KW-0479">Metal-binding</keyword>
<keyword evidence="29" id="KW-1185">Reference proteome</keyword>
<name>A0AAZ3PDQ8_ONCTS</name>
<dbReference type="GeneTree" id="ENSGT00950000183117"/>
<dbReference type="AlphaFoldDB" id="A0AAZ3PDQ8"/>
<evidence type="ECO:0000256" key="5">
    <source>
        <dbReference type="ARBA" id="ARBA00010441"/>
    </source>
</evidence>
<evidence type="ECO:0000256" key="4">
    <source>
        <dbReference type="ARBA" id="ARBA00005189"/>
    </source>
</evidence>
<dbReference type="Gene3D" id="1.20.120.1760">
    <property type="match status" value="1"/>
</dbReference>
<dbReference type="GO" id="GO:0005789">
    <property type="term" value="C:endoplasmic reticulum membrane"/>
    <property type="evidence" value="ECO:0007669"/>
    <property type="project" value="UniProtKB-SubCell"/>
</dbReference>
<keyword evidence="13" id="KW-0007">Acetylation</keyword>
<dbReference type="PANTHER" id="PTHR10414:SF47">
    <property type="entry name" value="ETHANOLAMINEPHOSPHOTRANSFERASE 1"/>
    <property type="match status" value="1"/>
</dbReference>
<evidence type="ECO:0000256" key="2">
    <source>
        <dbReference type="ARBA" id="ARBA00001946"/>
    </source>
</evidence>
<gene>
    <name evidence="28" type="primary">SELENOI</name>
</gene>
<evidence type="ECO:0000256" key="12">
    <source>
        <dbReference type="ARBA" id="ARBA00022989"/>
    </source>
</evidence>
<evidence type="ECO:0000256" key="10">
    <source>
        <dbReference type="ARBA" id="ARBA00022824"/>
    </source>
</evidence>
<reference evidence="28" key="2">
    <citation type="submission" date="2025-08" db="UniProtKB">
        <authorList>
            <consortium name="Ensembl"/>
        </authorList>
    </citation>
    <scope>IDENTIFICATION</scope>
</reference>
<evidence type="ECO:0000256" key="18">
    <source>
        <dbReference type="ARBA" id="ARBA00023264"/>
    </source>
</evidence>
<evidence type="ECO:0000256" key="23">
    <source>
        <dbReference type="ARBA" id="ARBA00059224"/>
    </source>
</evidence>
<evidence type="ECO:0000256" key="17">
    <source>
        <dbReference type="ARBA" id="ARBA00023211"/>
    </source>
</evidence>
<protein>
    <recommendedName>
        <fullName evidence="24">Ethanolaminephosphotransferase 1</fullName>
        <ecNumber evidence="20">2.7.8.1</ecNumber>
    </recommendedName>
    <alternativeName>
        <fullName evidence="25">Selenoprotein I</fullName>
    </alternativeName>
</protein>
<evidence type="ECO:0000256" key="16">
    <source>
        <dbReference type="ARBA" id="ARBA00023209"/>
    </source>
</evidence>
<keyword evidence="6" id="KW-0444">Lipid biosynthesis</keyword>
<comment type="cofactor">
    <cofactor evidence="1">
        <name>Mn(2+)</name>
        <dbReference type="ChEBI" id="CHEBI:29035"/>
    </cofactor>
</comment>
<feature type="transmembrane region" description="Helical" evidence="27">
    <location>
        <begin position="159"/>
        <end position="179"/>
    </location>
</feature>
<evidence type="ECO:0000256" key="24">
    <source>
        <dbReference type="ARBA" id="ARBA00070294"/>
    </source>
</evidence>
<feature type="transmembrane region" description="Helical" evidence="27">
    <location>
        <begin position="264"/>
        <end position="288"/>
    </location>
</feature>
<dbReference type="EC" id="2.7.8.1" evidence="20"/>
<dbReference type="PROSITE" id="PS00379">
    <property type="entry name" value="CDP_ALCOHOL_P_TRANSF"/>
    <property type="match status" value="1"/>
</dbReference>
<keyword evidence="17" id="KW-0464">Manganese</keyword>
<feature type="transmembrane region" description="Helical" evidence="27">
    <location>
        <begin position="330"/>
        <end position="349"/>
    </location>
</feature>
<feature type="transmembrane region" description="Helical" evidence="27">
    <location>
        <begin position="230"/>
        <end position="252"/>
    </location>
</feature>
<comment type="catalytic activity">
    <reaction evidence="21">
        <text>CDP-ethanolamine + a 1,2-diacyl-sn-glycerol = a 1,2-diacyl-sn-glycero-3-phosphoethanolamine + CMP + H(+)</text>
        <dbReference type="Rhea" id="RHEA:32943"/>
        <dbReference type="ChEBI" id="CHEBI:15378"/>
        <dbReference type="ChEBI" id="CHEBI:17815"/>
        <dbReference type="ChEBI" id="CHEBI:57876"/>
        <dbReference type="ChEBI" id="CHEBI:60377"/>
        <dbReference type="ChEBI" id="CHEBI:64612"/>
        <dbReference type="EC" id="2.7.8.1"/>
    </reaction>
    <physiologicalReaction direction="left-to-right" evidence="21">
        <dbReference type="Rhea" id="RHEA:32944"/>
    </physiologicalReaction>
</comment>
<dbReference type="GO" id="GO:0046872">
    <property type="term" value="F:metal ion binding"/>
    <property type="evidence" value="ECO:0007669"/>
    <property type="project" value="UniProtKB-KW"/>
</dbReference>
<evidence type="ECO:0000256" key="27">
    <source>
        <dbReference type="SAM" id="Phobius"/>
    </source>
</evidence>
<comment type="function">
    <text evidence="23">Ethanolaminephosphotransferase that catalyzes the transfer of phosphoethanolamine (PE) from CDP-ethanolamine to lipid acceptors, the final step in the synthesis of PE via the 'Kennedy' pathway. PE is the second most abundant phospholipid of membranes in mammals and is involved in various membrane-related cellular processes. The enzyme is critical for the synthesis of several PE species and also catalyzes the synthesis of plasmanyl-PE, a lipid required for proper myelination and neurodevelopment, from 1-alkyl-2-acylglycerol.</text>
</comment>
<evidence type="ECO:0000256" key="6">
    <source>
        <dbReference type="ARBA" id="ARBA00022516"/>
    </source>
</evidence>
<dbReference type="Ensembl" id="ENSOTST00005151947.1">
    <property type="protein sequence ID" value="ENSOTSP00005114293.1"/>
    <property type="gene ID" value="ENSOTSG00005014967.2"/>
</dbReference>
<keyword evidence="14" id="KW-0443">Lipid metabolism</keyword>
<evidence type="ECO:0000256" key="3">
    <source>
        <dbReference type="ARBA" id="ARBA00004477"/>
    </source>
</evidence>
<feature type="transmembrane region" description="Helical" evidence="27">
    <location>
        <begin position="56"/>
        <end position="77"/>
    </location>
</feature>
<evidence type="ECO:0000256" key="21">
    <source>
        <dbReference type="ARBA" id="ARBA00048120"/>
    </source>
</evidence>
<comment type="catalytic activity">
    <reaction evidence="22">
        <text>1-O-alkyl-2-acyl-sn-glycerol + CDP-ethanolamine = a 1-O-alkyl-2-acyl-sn-glycero-3-phosphoethanolamine + CMP + H(+)</text>
        <dbReference type="Rhea" id="RHEA:36187"/>
        <dbReference type="ChEBI" id="CHEBI:15378"/>
        <dbReference type="ChEBI" id="CHEBI:52595"/>
        <dbReference type="ChEBI" id="CHEBI:57876"/>
        <dbReference type="ChEBI" id="CHEBI:60377"/>
        <dbReference type="ChEBI" id="CHEBI:60520"/>
    </reaction>
    <physiologicalReaction direction="left-to-right" evidence="22">
        <dbReference type="Rhea" id="RHEA:36188"/>
    </physiologicalReaction>
</comment>
<evidence type="ECO:0000256" key="8">
    <source>
        <dbReference type="ARBA" id="ARBA00022692"/>
    </source>
</evidence>
<dbReference type="GO" id="GO:0004307">
    <property type="term" value="F:ethanolaminephosphotransferase activity"/>
    <property type="evidence" value="ECO:0007669"/>
    <property type="project" value="UniProtKB-EC"/>
</dbReference>
<feature type="transmembrane region" description="Helical" evidence="27">
    <location>
        <begin position="132"/>
        <end position="153"/>
    </location>
</feature>
<comment type="pathway">
    <text evidence="4">Lipid metabolism.</text>
</comment>
<dbReference type="InterPro" id="IPR048254">
    <property type="entry name" value="CDP_ALCOHOL_P_TRANSF_CS"/>
</dbReference>
<comment type="pathway">
    <text evidence="19">Phospholipid metabolism; phosphatidylethanolamine biosynthesis; phosphatidylethanolamine from ethanolamine: step 3/3.</text>
</comment>
<sequence>MCRVVEKRVLMTPFSPLLTFSLLLSSLQYSAVDSNPLSVYVMHPFWNSVVKVMPRWLAPNLITFTGFMFLVFNFLMLSFYDYHFDASAEGYTHVPSWVWVTAGLFNFLAYTLDGVDGKQARRTNSSTPLGELFDHGLDSWACVFFVATVYSIFGRGPSGVGVATLYYILWVVLFSFILSHWEKYNTGILFLPWGYDISQVTISIVYIFTAMVGVETWYEPIWWNFHYRDLFTFMILGCSFTVTLPMSLYNVFKASRNNTLKHSSIYEAFLPFLSPVLLCLLSSVWVIFSPSGILQQQPRVFYLMVGTAFANVTCKLIVCQMSNTRCQPLSWLLVPMATVVLLAVTGLVANETLLIYVWTAIVILTHIHYGVSVVSTHTHTLQSTFSQNNSNNEDKSQKTLYLALITVGNYLFQS</sequence>
<evidence type="ECO:0000256" key="14">
    <source>
        <dbReference type="ARBA" id="ARBA00023098"/>
    </source>
</evidence>
<evidence type="ECO:0000256" key="11">
    <source>
        <dbReference type="ARBA" id="ARBA00022842"/>
    </source>
</evidence>
<feature type="transmembrane region" description="Helical" evidence="27">
    <location>
        <begin position="300"/>
        <end position="318"/>
    </location>
</feature>
<dbReference type="GO" id="GO:0005794">
    <property type="term" value="C:Golgi apparatus"/>
    <property type="evidence" value="ECO:0007669"/>
    <property type="project" value="TreeGrafter"/>
</dbReference>